<dbReference type="AlphaFoldDB" id="A0A3M2J729"/>
<dbReference type="PROSITE" id="PS51384">
    <property type="entry name" value="FAD_FR"/>
    <property type="match status" value="1"/>
</dbReference>
<dbReference type="EMBL" id="RFFI01000096">
    <property type="protein sequence ID" value="RMI06745.1"/>
    <property type="molecule type" value="Genomic_DNA"/>
</dbReference>
<dbReference type="InterPro" id="IPR039261">
    <property type="entry name" value="FNR_nucleotide-bd"/>
</dbReference>
<proteinExistence type="predicted"/>
<dbReference type="InterPro" id="IPR017938">
    <property type="entry name" value="Riboflavin_synthase-like_b-brl"/>
</dbReference>
<reference evidence="2 3" key="1">
    <citation type="submission" date="2018-10" db="EMBL/GenBank/DDBJ databases">
        <title>Isolation, diversity and antifungal activity of actinobacteria from wheat.</title>
        <authorList>
            <person name="Han C."/>
        </authorList>
    </citation>
    <scope>NUCLEOTIDE SEQUENCE [LARGE SCALE GENOMIC DNA]</scope>
    <source>
        <strain evidence="2 3">NEAU-YY56</strain>
    </source>
</reference>
<dbReference type="Gene3D" id="3.40.50.80">
    <property type="entry name" value="Nucleotide-binding domain of ferredoxin-NADP reductase (FNR) module"/>
    <property type="match status" value="1"/>
</dbReference>
<dbReference type="Proteomes" id="UP000269289">
    <property type="component" value="Unassembled WGS sequence"/>
</dbReference>
<dbReference type="Gene3D" id="2.40.30.10">
    <property type="entry name" value="Translation factors"/>
    <property type="match status" value="1"/>
</dbReference>
<dbReference type="InterPro" id="IPR007037">
    <property type="entry name" value="SIP_rossman_dom"/>
</dbReference>
<organism evidence="2 3">
    <name type="scientific">Cellulomonas triticagri</name>
    <dbReference type="NCBI Taxonomy" id="2483352"/>
    <lineage>
        <taxon>Bacteria</taxon>
        <taxon>Bacillati</taxon>
        <taxon>Actinomycetota</taxon>
        <taxon>Actinomycetes</taxon>
        <taxon>Micrococcales</taxon>
        <taxon>Cellulomonadaceae</taxon>
        <taxon>Cellulomonas</taxon>
    </lineage>
</organism>
<feature type="domain" description="FAD-binding FR-type" evidence="1">
    <location>
        <begin position="1"/>
        <end position="136"/>
    </location>
</feature>
<dbReference type="InterPro" id="IPR013113">
    <property type="entry name" value="SIP_FAD-bd"/>
</dbReference>
<dbReference type="PANTHER" id="PTHR30157">
    <property type="entry name" value="FERRIC REDUCTASE, NADPH-DEPENDENT"/>
    <property type="match status" value="1"/>
</dbReference>
<evidence type="ECO:0000313" key="3">
    <source>
        <dbReference type="Proteomes" id="UP000269289"/>
    </source>
</evidence>
<dbReference type="OrthoDB" id="9814826at2"/>
<dbReference type="InterPro" id="IPR039374">
    <property type="entry name" value="SIP_fam"/>
</dbReference>
<dbReference type="CDD" id="cd06193">
    <property type="entry name" value="siderophore_interacting"/>
    <property type="match status" value="1"/>
</dbReference>
<dbReference type="PANTHER" id="PTHR30157:SF0">
    <property type="entry name" value="NADPH-DEPENDENT FERRIC-CHELATE REDUCTASE"/>
    <property type="match status" value="1"/>
</dbReference>
<sequence length="282" mass="29766">MRATVLRTERLTPEMVRIILGGPGLGGYEPSPHADSYVKVVLAPEIGATPSGADALAAWTTPDGRVDLESARAALPPEHQPRMRTYTVRAWDDLELTLTLDFVVHGDAGLAGPWAASAAPGDEIVVVGPGGGYSPDPAADHHLLVGDASALPAVAVALERLGDTARGTVVLEVAGPEEEQPLTVPDGVTVHWVHTAGAPGARLVETVLALPWPDGRVQAFVHGEAGAVRDLRRYLRVERGMTKDDLSISGYWRLGDADEGWRAGKRDWLRGIEDAEAAAGLA</sequence>
<dbReference type="Pfam" id="PF08021">
    <property type="entry name" value="FAD_binding_9"/>
    <property type="match status" value="1"/>
</dbReference>
<gene>
    <name evidence="2" type="ORF">EBM89_15395</name>
</gene>
<dbReference type="Pfam" id="PF04954">
    <property type="entry name" value="SIP"/>
    <property type="match status" value="1"/>
</dbReference>
<protein>
    <submittedName>
        <fullName evidence="2">Siderophore-interacting protein</fullName>
    </submittedName>
</protein>
<keyword evidence="3" id="KW-1185">Reference proteome</keyword>
<name>A0A3M2J729_9CELL</name>
<evidence type="ECO:0000313" key="2">
    <source>
        <dbReference type="EMBL" id="RMI06745.1"/>
    </source>
</evidence>
<comment type="caution">
    <text evidence="2">The sequence shown here is derived from an EMBL/GenBank/DDBJ whole genome shotgun (WGS) entry which is preliminary data.</text>
</comment>
<dbReference type="InterPro" id="IPR017927">
    <property type="entry name" value="FAD-bd_FR_type"/>
</dbReference>
<dbReference type="SUPFAM" id="SSF63380">
    <property type="entry name" value="Riboflavin synthase domain-like"/>
    <property type="match status" value="1"/>
</dbReference>
<accession>A0A3M2J729</accession>
<dbReference type="GO" id="GO:0016491">
    <property type="term" value="F:oxidoreductase activity"/>
    <property type="evidence" value="ECO:0007669"/>
    <property type="project" value="InterPro"/>
</dbReference>
<evidence type="ECO:0000259" key="1">
    <source>
        <dbReference type="PROSITE" id="PS51384"/>
    </source>
</evidence>